<dbReference type="EMBL" id="QXFY01007991">
    <property type="protein sequence ID" value="KAE9264989.1"/>
    <property type="molecule type" value="Genomic_DNA"/>
</dbReference>
<comment type="caution">
    <text evidence="1">The sequence shown here is derived from an EMBL/GenBank/DDBJ whole genome shotgun (WGS) entry which is preliminary data.</text>
</comment>
<protein>
    <submittedName>
        <fullName evidence="1">Uncharacterized protein</fullName>
    </submittedName>
</protein>
<evidence type="ECO:0000313" key="1">
    <source>
        <dbReference type="EMBL" id="KAE9264989.1"/>
    </source>
</evidence>
<sequence length="112" mass="12557">MQTILEEFAAQLPKEGRLDAAAAATDWDLLNIRIRKETLLVIKQRRKSARASFKQKLKRLLRQEKRLNEMAAGRPLTVDTVTDLMDALTLAEAAGDTPLQRVRGAITDCIRG</sequence>
<accession>A0A6G0Q1M3</accession>
<evidence type="ECO:0000313" key="2">
    <source>
        <dbReference type="Proteomes" id="UP000486351"/>
    </source>
</evidence>
<gene>
    <name evidence="1" type="ORF">PF008_g31979</name>
</gene>
<name>A0A6G0Q1M3_9STRA</name>
<dbReference type="Proteomes" id="UP000486351">
    <property type="component" value="Unassembled WGS sequence"/>
</dbReference>
<reference evidence="1 2" key="1">
    <citation type="submission" date="2018-09" db="EMBL/GenBank/DDBJ databases">
        <title>Genomic investigation of the strawberry pathogen Phytophthora fragariae indicates pathogenicity is determined by transcriptional variation in three key races.</title>
        <authorList>
            <person name="Adams T.M."/>
            <person name="Armitage A.D."/>
            <person name="Sobczyk M.K."/>
            <person name="Bates H.J."/>
            <person name="Dunwell J.M."/>
            <person name="Nellist C.F."/>
            <person name="Harrison R.J."/>
        </authorList>
    </citation>
    <scope>NUCLEOTIDE SEQUENCE [LARGE SCALE GENOMIC DNA]</scope>
    <source>
        <strain evidence="1 2">NOV-77</strain>
    </source>
</reference>
<dbReference type="AlphaFoldDB" id="A0A6G0Q1M3"/>
<organism evidence="1 2">
    <name type="scientific">Phytophthora fragariae</name>
    <dbReference type="NCBI Taxonomy" id="53985"/>
    <lineage>
        <taxon>Eukaryota</taxon>
        <taxon>Sar</taxon>
        <taxon>Stramenopiles</taxon>
        <taxon>Oomycota</taxon>
        <taxon>Peronosporomycetes</taxon>
        <taxon>Peronosporales</taxon>
        <taxon>Peronosporaceae</taxon>
        <taxon>Phytophthora</taxon>
    </lineage>
</organism>
<proteinExistence type="predicted"/>